<feature type="region of interest" description="Disordered" evidence="1">
    <location>
        <begin position="338"/>
        <end position="364"/>
    </location>
</feature>
<feature type="compositionally biased region" description="Polar residues" evidence="1">
    <location>
        <begin position="464"/>
        <end position="478"/>
    </location>
</feature>
<feature type="transmembrane region" description="Helical" evidence="2">
    <location>
        <begin position="1130"/>
        <end position="1152"/>
    </location>
</feature>
<dbReference type="Pfam" id="PF24930">
    <property type="entry name" value="DUF7750"/>
    <property type="match status" value="1"/>
</dbReference>
<dbReference type="InterPro" id="IPR056652">
    <property type="entry name" value="DUF7750"/>
</dbReference>
<dbReference type="GO" id="GO:0080120">
    <property type="term" value="P:CAAX-box protein maturation"/>
    <property type="evidence" value="ECO:0007669"/>
    <property type="project" value="UniProtKB-ARBA"/>
</dbReference>
<dbReference type="Proteomes" id="UP000250235">
    <property type="component" value="Unassembled WGS sequence"/>
</dbReference>
<feature type="domain" description="CAAX prenyl protease 2/Lysostaphin resistance protein A-like" evidence="3">
    <location>
        <begin position="1263"/>
        <end position="1344"/>
    </location>
</feature>
<feature type="region of interest" description="Disordered" evidence="1">
    <location>
        <begin position="464"/>
        <end position="607"/>
    </location>
</feature>
<dbReference type="EMBL" id="KV011136">
    <property type="protein sequence ID" value="KZV26826.1"/>
    <property type="molecule type" value="Genomic_DNA"/>
</dbReference>
<feature type="domain" description="DUF7750" evidence="4">
    <location>
        <begin position="365"/>
        <end position="429"/>
    </location>
</feature>
<keyword evidence="2" id="KW-0812">Transmembrane</keyword>
<evidence type="ECO:0000313" key="6">
    <source>
        <dbReference type="Proteomes" id="UP000250235"/>
    </source>
</evidence>
<evidence type="ECO:0000313" key="5">
    <source>
        <dbReference type="EMBL" id="KZV26826.1"/>
    </source>
</evidence>
<feature type="transmembrane region" description="Helical" evidence="2">
    <location>
        <begin position="1380"/>
        <end position="1397"/>
    </location>
</feature>
<dbReference type="OrthoDB" id="5954035at2759"/>
<feature type="transmembrane region" description="Helical" evidence="2">
    <location>
        <begin position="1260"/>
        <end position="1277"/>
    </location>
</feature>
<keyword evidence="2" id="KW-1133">Transmembrane helix</keyword>
<accession>A0A2Z7AZP6</accession>
<feature type="compositionally biased region" description="Polar residues" evidence="1">
    <location>
        <begin position="565"/>
        <end position="575"/>
    </location>
</feature>
<feature type="region of interest" description="Disordered" evidence="1">
    <location>
        <begin position="1019"/>
        <end position="1044"/>
    </location>
</feature>
<evidence type="ECO:0000256" key="2">
    <source>
        <dbReference type="SAM" id="Phobius"/>
    </source>
</evidence>
<sequence>MSLAFPQTEYLLTSSAICRRAAAPPPARHRHHPRRLRLRPFSICNHFNPSSLITGNLFHSLLSQLPSLSYLDYLAPTLGFSSGLALYLSSKSRKLIPNPERSRDSDSHIGEWILFSSPTPFNRFVTLRCPSFELFKGRGKGFDVEKALLASSARDFDIAISMVSYGFDNVEDFYEKSSTVEVVGKVKVPVLFIQNDDGTFPMFSIPRGLIAENPCTSLLLCSYSSSGRDIGSNFSWCLNLIIEWLNAVELGLLKGRHPLLKDVDVTVNPSKGLALLDGNASNKSDGENRLLNFPNGYSGKSSTSKMLDMYDTMNKLQSRTARDIVGMPLKTEGLQYMGGDVGNQLNTSDAKVEEETSNSSENERGQMLQTAQVVINMLDATMPETLSEEQKKKVLESVGQGEMLMKALEDNVPEDVRGKIKTSVSEVLQSQTSNLKFNERLGLIPDVASGLNSKLQEKIGLSGFGQSTGSQSDNNFSLKNDDQNGMKNNYENEQFSGHNLSNNSDTNEFLGQTKVPGETQDVSDDQKKKESENVESQSNLKENDNENAFDVSNDQSNAKEADHINGNSAAPSSTEIKPAEKEAENSQEKKEKDQQPVSSQINAMPPSFNMSQALDALTGFDDTTQVAVNGVFQAIEGMLDKLQAKGGDQNQVKDEGDEQDSNRKDKVKKLREGTPSLKDHDHKTEIVDNLWRNPGFQRYLATIPYGDPLHKDYLRAYLLSELRKFKAAFLEAKSALPLDYFPEDGQWRLLEQIEDGASSEKFTTREVGSRNGLIYSDSSDNTIHPSYVSLDSGKGQKINEQFEEMNRSSEHIGFAKLDESILFVKNLVLECLNVEVARRVSADMEGLELEIARDVEHVANSVSLAASHEKEHMCEWKDHPLDTLGSLDGENITTAISLAIQETQYLKRILPVGVVFGSILASLRKFSNVSALDSNGGKDAGFHQVQKSKASIIPVYEIETNEQLRVKVDDETSLSPLVSKDEDKFTSQGSSGKKVMLGAVTAALGASALLIGQQNTETGGFSTDSLKEEGNNEDHSKHEEIQEETQKNIVTSLAEKAMSVASPVVPTTEDGEVDQARLVSMLADLGQKVGFLKSVGKVALLWGGIRGAMSVSDRLISFLHIAERPLLQRVLGFIFMVLLLWSPVIIPLFPSLMQSWMTRKPFKVVELTCITGLYISVVIMVTLWGKRIRKYNDPLLQYGLDFTSEPKFKKFLMGLAGGAMLVLLIQSVNSLLGCTQLCWPSSLSLPHSEPIMMMKSYARMILLIAQGLFAATGVATVEELLFRSWLPEEISADFGYHRGLIISGLVFSLSQRSIWEIPGLWLLSLSLSGARQRSEGSLSLPVGIRTGILACSCILKTGGFLTHRSNLPLWFSGGHPSQPFSGVVGLAFSLVLAIIMYPRSSSLHKTKTSRAIKN</sequence>
<feature type="transmembrane region" description="Helical" evidence="2">
    <location>
        <begin position="1164"/>
        <end position="1185"/>
    </location>
</feature>
<proteinExistence type="predicted"/>
<organism evidence="5 6">
    <name type="scientific">Dorcoceras hygrometricum</name>
    <dbReference type="NCBI Taxonomy" id="472368"/>
    <lineage>
        <taxon>Eukaryota</taxon>
        <taxon>Viridiplantae</taxon>
        <taxon>Streptophyta</taxon>
        <taxon>Embryophyta</taxon>
        <taxon>Tracheophyta</taxon>
        <taxon>Spermatophyta</taxon>
        <taxon>Magnoliopsida</taxon>
        <taxon>eudicotyledons</taxon>
        <taxon>Gunneridae</taxon>
        <taxon>Pentapetalae</taxon>
        <taxon>asterids</taxon>
        <taxon>lamiids</taxon>
        <taxon>Lamiales</taxon>
        <taxon>Gesneriaceae</taxon>
        <taxon>Didymocarpoideae</taxon>
        <taxon>Trichosporeae</taxon>
        <taxon>Loxocarpinae</taxon>
        <taxon>Dorcoceras</taxon>
    </lineage>
</organism>
<feature type="region of interest" description="Disordered" evidence="1">
    <location>
        <begin position="645"/>
        <end position="680"/>
    </location>
</feature>
<feature type="compositionally biased region" description="Polar residues" evidence="1">
    <location>
        <begin position="595"/>
        <end position="607"/>
    </location>
</feature>
<dbReference type="InterPro" id="IPR003675">
    <property type="entry name" value="Rce1/LyrA-like_dom"/>
</dbReference>
<feature type="compositionally biased region" description="Basic and acidic residues" evidence="1">
    <location>
        <begin position="1025"/>
        <end position="1044"/>
    </location>
</feature>
<keyword evidence="6" id="KW-1185">Reference proteome</keyword>
<name>A0A2Z7AZP6_9LAMI</name>
<feature type="compositionally biased region" description="Basic and acidic residues" evidence="1">
    <location>
        <begin position="577"/>
        <end position="594"/>
    </location>
</feature>
<evidence type="ECO:0000259" key="3">
    <source>
        <dbReference type="Pfam" id="PF02517"/>
    </source>
</evidence>
<dbReference type="PANTHER" id="PTHR43592">
    <property type="entry name" value="CAAX AMINO TERMINAL PROTEASE"/>
    <property type="match status" value="1"/>
</dbReference>
<feature type="compositionally biased region" description="Polar residues" evidence="1">
    <location>
        <begin position="485"/>
        <end position="510"/>
    </location>
</feature>
<dbReference type="GO" id="GO:0004175">
    <property type="term" value="F:endopeptidase activity"/>
    <property type="evidence" value="ECO:0007669"/>
    <property type="project" value="UniProtKB-ARBA"/>
</dbReference>
<gene>
    <name evidence="5" type="ORF">F511_06673</name>
</gene>
<evidence type="ECO:0000259" key="4">
    <source>
        <dbReference type="Pfam" id="PF24930"/>
    </source>
</evidence>
<dbReference type="Pfam" id="PF02517">
    <property type="entry name" value="Rce1-like"/>
    <property type="match status" value="1"/>
</dbReference>
<reference evidence="5 6" key="1">
    <citation type="journal article" date="2015" name="Proc. Natl. Acad. Sci. U.S.A.">
        <title>The resurrection genome of Boea hygrometrica: A blueprint for survival of dehydration.</title>
        <authorList>
            <person name="Xiao L."/>
            <person name="Yang G."/>
            <person name="Zhang L."/>
            <person name="Yang X."/>
            <person name="Zhao S."/>
            <person name="Ji Z."/>
            <person name="Zhou Q."/>
            <person name="Hu M."/>
            <person name="Wang Y."/>
            <person name="Chen M."/>
            <person name="Xu Y."/>
            <person name="Jin H."/>
            <person name="Xiao X."/>
            <person name="Hu G."/>
            <person name="Bao F."/>
            <person name="Hu Y."/>
            <person name="Wan P."/>
            <person name="Li L."/>
            <person name="Deng X."/>
            <person name="Kuang T."/>
            <person name="Xiang C."/>
            <person name="Zhu J.K."/>
            <person name="Oliver M.J."/>
            <person name="He Y."/>
        </authorList>
    </citation>
    <scope>NUCLEOTIDE SEQUENCE [LARGE SCALE GENOMIC DNA]</scope>
    <source>
        <strain evidence="6">cv. XS01</strain>
    </source>
</reference>
<protein>
    <submittedName>
        <fullName evidence="5">Uncharacterized protein</fullName>
    </submittedName>
</protein>
<evidence type="ECO:0000256" key="1">
    <source>
        <dbReference type="SAM" id="MobiDB-lite"/>
    </source>
</evidence>
<feature type="transmembrane region" description="Helical" evidence="2">
    <location>
        <begin position="1211"/>
        <end position="1239"/>
    </location>
</feature>
<dbReference type="PANTHER" id="PTHR43592:SF20">
    <property type="entry name" value="ALPHA_BETA-HYDROLASES SUPERFAMILY PROTEIN"/>
    <property type="match status" value="1"/>
</dbReference>
<keyword evidence="2" id="KW-0472">Membrane</keyword>